<name>A0A743T5Y2_SALER</name>
<feature type="domain" description="Tyr recombinase" evidence="2">
    <location>
        <begin position="39"/>
        <end position="113"/>
    </location>
</feature>
<dbReference type="GO" id="GO:0015074">
    <property type="term" value="P:DNA integration"/>
    <property type="evidence" value="ECO:0007669"/>
    <property type="project" value="InterPro"/>
</dbReference>
<keyword evidence="1" id="KW-0233">DNA recombination</keyword>
<evidence type="ECO:0000259" key="2">
    <source>
        <dbReference type="PROSITE" id="PS51898"/>
    </source>
</evidence>
<gene>
    <name evidence="3" type="ORF">G9B72_004469</name>
</gene>
<organism evidence="3">
    <name type="scientific">Salmonella enterica</name>
    <name type="common">Salmonella choleraesuis</name>
    <dbReference type="NCBI Taxonomy" id="28901"/>
    <lineage>
        <taxon>Bacteria</taxon>
        <taxon>Pseudomonadati</taxon>
        <taxon>Pseudomonadota</taxon>
        <taxon>Gammaproteobacteria</taxon>
        <taxon>Enterobacterales</taxon>
        <taxon>Enterobacteriaceae</taxon>
        <taxon>Salmonella</taxon>
    </lineage>
</organism>
<comment type="caution">
    <text evidence="3">The sequence shown here is derived from an EMBL/GenBank/DDBJ whole genome shotgun (WGS) entry which is preliminary data.</text>
</comment>
<accession>A0A743T5Y2</accession>
<reference evidence="3" key="2">
    <citation type="submission" date="2020-02" db="EMBL/GenBank/DDBJ databases">
        <authorList>
            <consortium name="NCBI Pathogen Detection Project"/>
        </authorList>
    </citation>
    <scope>NUCLEOTIDE SEQUENCE</scope>
    <source>
        <strain evidence="3">MA.CCC_In-Sin1</strain>
    </source>
</reference>
<dbReference type="GO" id="GO:0003677">
    <property type="term" value="F:DNA binding"/>
    <property type="evidence" value="ECO:0007669"/>
    <property type="project" value="InterPro"/>
</dbReference>
<sequence length="113" mass="12524">MSQPPLPAVFTQTPSTLLPVAIDYPAALALRQMAMQHDDYPKYLLAPEVSALLHYVPDLHRRMLLATLWNTGARINEALALTRGDFSLAPPYPFVQLATLKQRAEKAARTAGR</sequence>
<dbReference type="GO" id="GO:0006310">
    <property type="term" value="P:DNA recombination"/>
    <property type="evidence" value="ECO:0007669"/>
    <property type="project" value="UniProtKB-KW"/>
</dbReference>
<dbReference type="EMBL" id="DAAUOP010000014">
    <property type="protein sequence ID" value="HAF2158264.1"/>
    <property type="molecule type" value="Genomic_DNA"/>
</dbReference>
<proteinExistence type="predicted"/>
<protein>
    <submittedName>
        <fullName evidence="3">Phage integrase family protein</fullName>
    </submittedName>
</protein>
<reference evidence="3" key="1">
    <citation type="journal article" date="2018" name="Genome Biol.">
        <title>SKESA: strategic k-mer extension for scrupulous assemblies.</title>
        <authorList>
            <person name="Souvorov A."/>
            <person name="Agarwala R."/>
            <person name="Lipman D.J."/>
        </authorList>
    </citation>
    <scope>NUCLEOTIDE SEQUENCE</scope>
    <source>
        <strain evidence="3">MA.CCC_In-Sin1</strain>
    </source>
</reference>
<dbReference type="InterPro" id="IPR002104">
    <property type="entry name" value="Integrase_catalytic"/>
</dbReference>
<dbReference type="InterPro" id="IPR013762">
    <property type="entry name" value="Integrase-like_cat_sf"/>
</dbReference>
<dbReference type="PROSITE" id="PS51898">
    <property type="entry name" value="TYR_RECOMBINASE"/>
    <property type="match status" value="1"/>
</dbReference>
<dbReference type="AlphaFoldDB" id="A0A743T5Y2"/>
<evidence type="ECO:0000313" key="3">
    <source>
        <dbReference type="EMBL" id="HAF2158264.1"/>
    </source>
</evidence>
<dbReference type="InterPro" id="IPR011010">
    <property type="entry name" value="DNA_brk_join_enz"/>
</dbReference>
<dbReference type="SUPFAM" id="SSF56349">
    <property type="entry name" value="DNA breaking-rejoining enzymes"/>
    <property type="match status" value="1"/>
</dbReference>
<evidence type="ECO:0000256" key="1">
    <source>
        <dbReference type="ARBA" id="ARBA00023172"/>
    </source>
</evidence>
<feature type="non-terminal residue" evidence="3">
    <location>
        <position position="113"/>
    </location>
</feature>
<dbReference type="Gene3D" id="1.10.443.10">
    <property type="entry name" value="Intergrase catalytic core"/>
    <property type="match status" value="1"/>
</dbReference>